<proteinExistence type="predicted"/>
<reference evidence="5" key="1">
    <citation type="journal article" date="2016" name="Proc. Natl. Acad. Sci. U.S.A.">
        <title>Comparative genomics of biotechnologically important yeasts.</title>
        <authorList>
            <person name="Riley R."/>
            <person name="Haridas S."/>
            <person name="Wolfe K.H."/>
            <person name="Lopes M.R."/>
            <person name="Hittinger C.T."/>
            <person name="Goeker M."/>
            <person name="Salamov A.A."/>
            <person name="Wisecaver J.H."/>
            <person name="Long T.M."/>
            <person name="Calvey C.H."/>
            <person name="Aerts A.L."/>
            <person name="Barry K.W."/>
            <person name="Choi C."/>
            <person name="Clum A."/>
            <person name="Coughlan A.Y."/>
            <person name="Deshpande S."/>
            <person name="Douglass A.P."/>
            <person name="Hanson S.J."/>
            <person name="Klenk H.-P."/>
            <person name="LaButti K.M."/>
            <person name="Lapidus A."/>
            <person name="Lindquist E.A."/>
            <person name="Lipzen A.M."/>
            <person name="Meier-Kolthoff J.P."/>
            <person name="Ohm R.A."/>
            <person name="Otillar R.P."/>
            <person name="Pangilinan J.L."/>
            <person name="Peng Y."/>
            <person name="Rokas A."/>
            <person name="Rosa C.A."/>
            <person name="Scheuner C."/>
            <person name="Sibirny A.A."/>
            <person name="Slot J.C."/>
            <person name="Stielow J.B."/>
            <person name="Sun H."/>
            <person name="Kurtzman C.P."/>
            <person name="Blackwell M."/>
            <person name="Grigoriev I.V."/>
            <person name="Jeffries T.W."/>
        </authorList>
    </citation>
    <scope>NUCLEOTIDE SEQUENCE [LARGE SCALE GENOMIC DNA]</scope>
    <source>
        <strain evidence="5">NRRL Y-1626</strain>
    </source>
</reference>
<comment type="caution">
    <text evidence="4">The sequence shown here is derived from an EMBL/GenBank/DDBJ whole genome shotgun (WGS) entry which is preliminary data.</text>
</comment>
<accession>A0A1B7TFW1</accession>
<evidence type="ECO:0000259" key="3">
    <source>
        <dbReference type="PROSITE" id="PS50003"/>
    </source>
</evidence>
<feature type="domain" description="PH" evidence="3">
    <location>
        <begin position="346"/>
        <end position="545"/>
    </location>
</feature>
<keyword evidence="1" id="KW-0597">Phosphoprotein</keyword>
<dbReference type="PROSITE" id="PS50003">
    <property type="entry name" value="PH_DOMAIN"/>
    <property type="match status" value="1"/>
</dbReference>
<sequence>MTKSNKTPLNTHFSSHSISNLIPDTEKLGYGDFIDGNTTLTTTSSNNEYPTTIIVDRFIKWKKILKALISYYREVAMAQEQFARINNNIKSSMNPSSITTTTINTGDYLPFGSGSIQDLQVILKKHHISLAKKQYDTSKELETKLIPKLEDLKKDLTFKIKEIKSLHEDFKTNIKEHVAITGQLLQKFMLSLEFIENNNSNSANANLFDLMDSSNKNLKAKNDPYLLKLQLDLQLKRQLLEEHYLQDSYTNLQKNGLELEKIIYLNIQKSLSKYSNLIDCQVRLTLQTLCNDLNQGILNKPPAVEWDNFVVNHPTSLLNWKSNDPFPVYRKLSDVKYPHLKSALAKCVRAGYLLKKNRLKKYTRSYFILTSNYLHEFKSSDFFKSNSSNNDDAIVNKNAKSLLTPIMSINLNHAYLAESSDEKMVIKLKNGIVEVTIDQDPEINALSQRNKALSYGSKGNAENLQQSASSVSKKIGKLWKKPHSSGNSSSVLNIPTSSSSPLTEKSTSYSESTFSFRYDSSEDISEQEAKNLFKKWVQDIKQLCSYETSRDRAKYIHEKVVNLKLEHAQRNNQLKNKNASLTTGNSKNTKIFNKLGKPSHIELPNQPK</sequence>
<evidence type="ECO:0000313" key="4">
    <source>
        <dbReference type="EMBL" id="OBA27610.1"/>
    </source>
</evidence>
<dbReference type="InterPro" id="IPR011993">
    <property type="entry name" value="PH-like_dom_sf"/>
</dbReference>
<dbReference type="InterPro" id="IPR046868">
    <property type="entry name" value="BAR_4"/>
</dbReference>
<evidence type="ECO:0000256" key="2">
    <source>
        <dbReference type="SAM" id="MobiDB-lite"/>
    </source>
</evidence>
<dbReference type="EMBL" id="LXPE01000007">
    <property type="protein sequence ID" value="OBA27610.1"/>
    <property type="molecule type" value="Genomic_DNA"/>
</dbReference>
<feature type="region of interest" description="Disordered" evidence="2">
    <location>
        <begin position="578"/>
        <end position="608"/>
    </location>
</feature>
<dbReference type="InterPro" id="IPR046869">
    <property type="entry name" value="SLM1/RGC1-like_PH"/>
</dbReference>
<dbReference type="Proteomes" id="UP000092321">
    <property type="component" value="Unassembled WGS sequence"/>
</dbReference>
<dbReference type="SUPFAM" id="SSF50729">
    <property type="entry name" value="PH domain-like"/>
    <property type="match status" value="1"/>
</dbReference>
<keyword evidence="5" id="KW-1185">Reference proteome</keyword>
<dbReference type="Gene3D" id="2.30.29.30">
    <property type="entry name" value="Pleckstrin-homology domain (PH domain)/Phosphotyrosine-binding domain (PTB)"/>
    <property type="match status" value="1"/>
</dbReference>
<dbReference type="Pfam" id="PF20400">
    <property type="entry name" value="BAR_4"/>
    <property type="match status" value="1"/>
</dbReference>
<feature type="compositionally biased region" description="Low complexity" evidence="2">
    <location>
        <begin position="496"/>
        <end position="506"/>
    </location>
</feature>
<evidence type="ECO:0000256" key="1">
    <source>
        <dbReference type="ARBA" id="ARBA00022553"/>
    </source>
</evidence>
<feature type="compositionally biased region" description="Polar residues" evidence="2">
    <location>
        <begin position="484"/>
        <end position="495"/>
    </location>
</feature>
<dbReference type="Pfam" id="PF20399">
    <property type="entry name" value="PH_20"/>
    <property type="match status" value="1"/>
</dbReference>
<feature type="region of interest" description="Disordered" evidence="2">
    <location>
        <begin position="475"/>
        <end position="506"/>
    </location>
</feature>
<name>A0A1B7TFW1_9ASCO</name>
<feature type="non-terminal residue" evidence="4">
    <location>
        <position position="608"/>
    </location>
</feature>
<feature type="compositionally biased region" description="Polar residues" evidence="2">
    <location>
        <begin position="578"/>
        <end position="591"/>
    </location>
</feature>
<organism evidence="4 5">
    <name type="scientific">Hanseniaspora valbyensis NRRL Y-1626</name>
    <dbReference type="NCBI Taxonomy" id="766949"/>
    <lineage>
        <taxon>Eukaryota</taxon>
        <taxon>Fungi</taxon>
        <taxon>Dikarya</taxon>
        <taxon>Ascomycota</taxon>
        <taxon>Saccharomycotina</taxon>
        <taxon>Saccharomycetes</taxon>
        <taxon>Saccharomycodales</taxon>
        <taxon>Saccharomycodaceae</taxon>
        <taxon>Hanseniaspora</taxon>
    </lineage>
</organism>
<dbReference type="AlphaFoldDB" id="A0A1B7TFW1"/>
<protein>
    <recommendedName>
        <fullName evidence="3">PH domain-containing protein</fullName>
    </recommendedName>
</protein>
<dbReference type="OrthoDB" id="2264563at2759"/>
<dbReference type="PANTHER" id="PTHR31941:SF15">
    <property type="entry name" value="ACTIVATOR OF SKN7 PROTEIN 10-RELATED"/>
    <property type="match status" value="1"/>
</dbReference>
<evidence type="ECO:0000313" key="5">
    <source>
        <dbReference type="Proteomes" id="UP000092321"/>
    </source>
</evidence>
<gene>
    <name evidence="4" type="ORF">HANVADRAFT_38207</name>
</gene>
<dbReference type="PANTHER" id="PTHR31941">
    <property type="entry name" value="CYTOSKELETAL SIGNALING PROTEIN SLM1"/>
    <property type="match status" value="1"/>
</dbReference>
<dbReference type="InterPro" id="IPR001849">
    <property type="entry name" value="PH_domain"/>
</dbReference>